<keyword evidence="4 9" id="KW-0863">Zinc-finger</keyword>
<dbReference type="InterPro" id="IPR013083">
    <property type="entry name" value="Znf_RING/FYVE/PHD"/>
</dbReference>
<keyword evidence="7" id="KW-0862">Zinc</keyword>
<feature type="region of interest" description="Disordered" evidence="10">
    <location>
        <begin position="298"/>
        <end position="321"/>
    </location>
</feature>
<dbReference type="InterPro" id="IPR049730">
    <property type="entry name" value="SNF2/RAD54-like_C"/>
</dbReference>
<feature type="domain" description="Helicase ATP-binding" evidence="12">
    <location>
        <begin position="415"/>
        <end position="625"/>
    </location>
</feature>
<dbReference type="PANTHER" id="PTHR45626:SF22">
    <property type="entry name" value="DNA REPAIR PROTEIN RAD5"/>
    <property type="match status" value="1"/>
</dbReference>
<evidence type="ECO:0000256" key="4">
    <source>
        <dbReference type="ARBA" id="ARBA00022771"/>
    </source>
</evidence>
<dbReference type="InterPro" id="IPR001650">
    <property type="entry name" value="Helicase_C-like"/>
</dbReference>
<dbReference type="InterPro" id="IPR050628">
    <property type="entry name" value="SNF2_RAD54_helicase_TF"/>
</dbReference>
<evidence type="ECO:0000256" key="5">
    <source>
        <dbReference type="ARBA" id="ARBA00022801"/>
    </source>
</evidence>
<evidence type="ECO:0000256" key="3">
    <source>
        <dbReference type="ARBA" id="ARBA00022741"/>
    </source>
</evidence>
<evidence type="ECO:0000256" key="8">
    <source>
        <dbReference type="ARBA" id="ARBA00022840"/>
    </source>
</evidence>
<keyword evidence="3" id="KW-0547">Nucleotide-binding</keyword>
<dbReference type="PROSITE" id="PS51192">
    <property type="entry name" value="HELICASE_ATP_BIND_1"/>
    <property type="match status" value="1"/>
</dbReference>
<keyword evidence="6 14" id="KW-0347">Helicase</keyword>
<dbReference type="InterPro" id="IPR000330">
    <property type="entry name" value="SNF2_N"/>
</dbReference>
<evidence type="ECO:0000256" key="10">
    <source>
        <dbReference type="SAM" id="MobiDB-lite"/>
    </source>
</evidence>
<dbReference type="Gene3D" id="3.30.40.10">
    <property type="entry name" value="Zinc/RING finger domain, C3HC4 (zinc finger)"/>
    <property type="match status" value="1"/>
</dbReference>
<gene>
    <name evidence="14" type="primary">RAD5</name>
    <name evidence="14" type="ORF">HDU87_008806</name>
</gene>
<dbReference type="Pfam" id="PF00097">
    <property type="entry name" value="zf-C3HC4"/>
    <property type="match status" value="1"/>
</dbReference>
<dbReference type="GO" id="GO:0004386">
    <property type="term" value="F:helicase activity"/>
    <property type="evidence" value="ECO:0007669"/>
    <property type="project" value="UniProtKB-KW"/>
</dbReference>
<comment type="caution">
    <text evidence="14">The sequence shown here is derived from an EMBL/GenBank/DDBJ whole genome shotgun (WGS) entry which is preliminary data.</text>
</comment>
<dbReference type="GO" id="GO:0006281">
    <property type="term" value="P:DNA repair"/>
    <property type="evidence" value="ECO:0007669"/>
    <property type="project" value="TreeGrafter"/>
</dbReference>
<dbReference type="InterPro" id="IPR038718">
    <property type="entry name" value="SNF2-like_sf"/>
</dbReference>
<dbReference type="CDD" id="cd18008">
    <property type="entry name" value="DEXDc_SHPRH-like"/>
    <property type="match status" value="1"/>
</dbReference>
<feature type="region of interest" description="Disordered" evidence="10">
    <location>
        <begin position="882"/>
        <end position="921"/>
    </location>
</feature>
<evidence type="ECO:0000256" key="6">
    <source>
        <dbReference type="ARBA" id="ARBA00022806"/>
    </source>
</evidence>
<dbReference type="CDD" id="cd18793">
    <property type="entry name" value="SF2_C_SNF"/>
    <property type="match status" value="1"/>
</dbReference>
<dbReference type="EMBL" id="JADGJQ010000097">
    <property type="protein sequence ID" value="KAJ3170412.1"/>
    <property type="molecule type" value="Genomic_DNA"/>
</dbReference>
<name>A0AAD5TCK2_9FUNG</name>
<evidence type="ECO:0000256" key="1">
    <source>
        <dbReference type="ARBA" id="ARBA00007025"/>
    </source>
</evidence>
<dbReference type="SUPFAM" id="SSF52540">
    <property type="entry name" value="P-loop containing nucleoside triphosphate hydrolases"/>
    <property type="match status" value="2"/>
</dbReference>
<dbReference type="PROSITE" id="PS50089">
    <property type="entry name" value="ZF_RING_2"/>
    <property type="match status" value="1"/>
</dbReference>
<evidence type="ECO:0000256" key="2">
    <source>
        <dbReference type="ARBA" id="ARBA00022723"/>
    </source>
</evidence>
<keyword evidence="2" id="KW-0479">Metal-binding</keyword>
<feature type="compositionally biased region" description="Low complexity" evidence="10">
    <location>
        <begin position="301"/>
        <end position="313"/>
    </location>
</feature>
<dbReference type="CDD" id="cd16449">
    <property type="entry name" value="RING-HC"/>
    <property type="match status" value="1"/>
</dbReference>
<dbReference type="InterPro" id="IPR014001">
    <property type="entry name" value="Helicase_ATP-bd"/>
</dbReference>
<evidence type="ECO:0000256" key="9">
    <source>
        <dbReference type="PROSITE-ProRule" id="PRU00175"/>
    </source>
</evidence>
<keyword evidence="15" id="KW-1185">Reference proteome</keyword>
<proteinExistence type="inferred from homology"/>
<evidence type="ECO:0000259" key="13">
    <source>
        <dbReference type="PROSITE" id="PS51194"/>
    </source>
</evidence>
<dbReference type="PANTHER" id="PTHR45626">
    <property type="entry name" value="TRANSCRIPTION TERMINATION FACTOR 2-RELATED"/>
    <property type="match status" value="1"/>
</dbReference>
<organism evidence="14 15">
    <name type="scientific">Geranomyces variabilis</name>
    <dbReference type="NCBI Taxonomy" id="109894"/>
    <lineage>
        <taxon>Eukaryota</taxon>
        <taxon>Fungi</taxon>
        <taxon>Fungi incertae sedis</taxon>
        <taxon>Chytridiomycota</taxon>
        <taxon>Chytridiomycota incertae sedis</taxon>
        <taxon>Chytridiomycetes</taxon>
        <taxon>Spizellomycetales</taxon>
        <taxon>Powellomycetaceae</taxon>
        <taxon>Geranomyces</taxon>
    </lineage>
</organism>
<evidence type="ECO:0000259" key="12">
    <source>
        <dbReference type="PROSITE" id="PS51192"/>
    </source>
</evidence>
<dbReference type="GO" id="GO:0008094">
    <property type="term" value="F:ATP-dependent activity, acting on DNA"/>
    <property type="evidence" value="ECO:0007669"/>
    <property type="project" value="TreeGrafter"/>
</dbReference>
<dbReference type="Pfam" id="PF00176">
    <property type="entry name" value="SNF2-rel_dom"/>
    <property type="match status" value="1"/>
</dbReference>
<dbReference type="GO" id="GO:0005634">
    <property type="term" value="C:nucleus"/>
    <property type="evidence" value="ECO:0007669"/>
    <property type="project" value="TreeGrafter"/>
</dbReference>
<dbReference type="SMART" id="SM00487">
    <property type="entry name" value="DEXDc"/>
    <property type="match status" value="1"/>
</dbReference>
<feature type="compositionally biased region" description="Polar residues" evidence="10">
    <location>
        <begin position="467"/>
        <end position="477"/>
    </location>
</feature>
<dbReference type="SMART" id="SM00184">
    <property type="entry name" value="RING"/>
    <property type="match status" value="1"/>
</dbReference>
<evidence type="ECO:0000256" key="7">
    <source>
        <dbReference type="ARBA" id="ARBA00022833"/>
    </source>
</evidence>
<dbReference type="Gene3D" id="3.40.50.300">
    <property type="entry name" value="P-loop containing nucleotide triphosphate hydrolases"/>
    <property type="match status" value="1"/>
</dbReference>
<dbReference type="InterPro" id="IPR027417">
    <property type="entry name" value="P-loop_NTPase"/>
</dbReference>
<dbReference type="GO" id="GO:0016787">
    <property type="term" value="F:hydrolase activity"/>
    <property type="evidence" value="ECO:0007669"/>
    <property type="project" value="UniProtKB-KW"/>
</dbReference>
<feature type="domain" description="Helicase C-terminal" evidence="13">
    <location>
        <begin position="931"/>
        <end position="1102"/>
    </location>
</feature>
<dbReference type="Proteomes" id="UP001212152">
    <property type="component" value="Unassembled WGS sequence"/>
</dbReference>
<reference evidence="14" key="1">
    <citation type="submission" date="2020-05" db="EMBL/GenBank/DDBJ databases">
        <title>Phylogenomic resolution of chytrid fungi.</title>
        <authorList>
            <person name="Stajich J.E."/>
            <person name="Amses K."/>
            <person name="Simmons R."/>
            <person name="Seto K."/>
            <person name="Myers J."/>
            <person name="Bonds A."/>
            <person name="Quandt C.A."/>
            <person name="Barry K."/>
            <person name="Liu P."/>
            <person name="Grigoriev I."/>
            <person name="Longcore J.E."/>
            <person name="James T.Y."/>
        </authorList>
    </citation>
    <scope>NUCLEOTIDE SEQUENCE</scope>
    <source>
        <strain evidence="14">JEL0379</strain>
    </source>
</reference>
<dbReference type="Pfam" id="PF00271">
    <property type="entry name" value="Helicase_C"/>
    <property type="match status" value="1"/>
</dbReference>
<dbReference type="GO" id="GO:0008270">
    <property type="term" value="F:zinc ion binding"/>
    <property type="evidence" value="ECO:0007669"/>
    <property type="project" value="UniProtKB-KW"/>
</dbReference>
<feature type="region of interest" description="Disordered" evidence="10">
    <location>
        <begin position="447"/>
        <end position="477"/>
    </location>
</feature>
<keyword evidence="5" id="KW-0378">Hydrolase</keyword>
<dbReference type="Gene3D" id="3.40.50.10810">
    <property type="entry name" value="Tandem AAA-ATPase domain"/>
    <property type="match status" value="1"/>
</dbReference>
<dbReference type="SUPFAM" id="SSF57850">
    <property type="entry name" value="RING/U-box"/>
    <property type="match status" value="1"/>
</dbReference>
<dbReference type="GO" id="GO:0005524">
    <property type="term" value="F:ATP binding"/>
    <property type="evidence" value="ECO:0007669"/>
    <property type="project" value="UniProtKB-KW"/>
</dbReference>
<keyword evidence="8" id="KW-0067">ATP-binding</keyword>
<dbReference type="SMART" id="SM00490">
    <property type="entry name" value="HELICc"/>
    <property type="match status" value="1"/>
</dbReference>
<accession>A0AAD5TCK2</accession>
<dbReference type="PROSITE" id="PS51194">
    <property type="entry name" value="HELICASE_CTER"/>
    <property type="match status" value="1"/>
</dbReference>
<protein>
    <submittedName>
        <fullName evidence="14">DNA helicase rad5</fullName>
    </submittedName>
</protein>
<dbReference type="InterPro" id="IPR018957">
    <property type="entry name" value="Znf_C3HC4_RING-type"/>
</dbReference>
<comment type="similarity">
    <text evidence="1">Belongs to the SNF2/RAD54 helicase family.</text>
</comment>
<evidence type="ECO:0000259" key="11">
    <source>
        <dbReference type="PROSITE" id="PS50089"/>
    </source>
</evidence>
<feature type="domain" description="RING-type" evidence="11">
    <location>
        <begin position="824"/>
        <end position="868"/>
    </location>
</feature>
<evidence type="ECO:0000313" key="14">
    <source>
        <dbReference type="EMBL" id="KAJ3170412.1"/>
    </source>
</evidence>
<feature type="region of interest" description="Disordered" evidence="10">
    <location>
        <begin position="92"/>
        <end position="129"/>
    </location>
</feature>
<dbReference type="AlphaFoldDB" id="A0AAD5TCK2"/>
<evidence type="ECO:0000313" key="15">
    <source>
        <dbReference type="Proteomes" id="UP001212152"/>
    </source>
</evidence>
<sequence length="1127" mass="121583">MPTQTVQATRAGVATTDALADLSAILAGTQLSSAALSALLAAANGDVETAVNLYFENPAAYSSPAIPLTDAAAPSPLLSSLSSHSMTAARPSFSATTDNANGKRKAADTVLPPLATAKRLKSQSSSGSGPSWHYVGDIVIVALSMVRGGGYAKDGDEIDTVQQSTNAAAISKQKPKGGRVGAKAAKAGPITRFSVRGKEIAKMNRDDAKILGKLVELGVIAIKGTVVSVPPSLTMLGDIILQLRIYLTPAAFMTISSSQDEETQDQTIKDRKLALLHMFQLLGLRPLDPALVAGLKDDPPVADVSPSAPAKAAGMDDEPEQAELEDDQVEILYEKARGFEDVPEAEPRAGLTVEMRGYQKQALAWMSAKENQTSDPNAHSIHPLWEEYAFPGCEPENAGHFYLNPYTGELTLNFPSAADQTRGGILADEMGLGKTLETLSLIHSNRPTAEDMARPSPRSALSGLRGMSNTSTVSGTTVPALPQTRATLIVCPVSLLAQWRDEITARFRPGTLTCAVYYSADRALSVADLTGKKGPDVVITTYGTVSSEWGGGTGEGGPGKRASLVFALDWFRVVLDEAHYIKNKGTANAKSCFTIQAKRRWAVTGTPIQNRLEDLFSLVHFLRIEPWGNYSFWRQFISVPFAAKDHKALNVVQSILEPLVLRRQKSTPSGPEGRPIVELPPKIVDKVLLDFTSEERDIYDALHTRSKTQFSNFVAAGSVLSNWAHVFQMLTRLRQCCLHPQLALGKGSTKTDATIGGSDVDALIRRFQDGVDGGGGSPAGASTGSGAGGESPYIESVFQKLNGTGDYGADGSSAPANGEEDQSCALCFDVMATPTIFPCLHISCRDCIVAYLQKREDMGEPAQCPICSKPFPRGTDDLYDIIRAPQPPPQTAPPLHGADAADIDSATQQQQQQQPRRPAFSVRRHFHPSTKLTALIAELTHLRTTAPDVKTVVFSQFTTMLTLCETILQEHGFGYARLDGTLSQREREAVLKRFASDSVDEASSSKKTDTSKSSKCTVLLASMRAAGVGLNLTRASVVICLDTWWNLPTEMQAIDRVHRLGQTRAVHVKRFIMRDSVEERMLDIQERKTVLCRWAIRDGEVTGEGGKAQGKEEEKRRRVEELKTLFG</sequence>
<dbReference type="InterPro" id="IPR001841">
    <property type="entry name" value="Znf_RING"/>
</dbReference>